<dbReference type="Gene3D" id="4.10.220.110">
    <property type="match status" value="1"/>
</dbReference>
<dbReference type="InterPro" id="IPR006533">
    <property type="entry name" value="T6SS_Vgr_RhsGE"/>
</dbReference>
<evidence type="ECO:0000313" key="4">
    <source>
        <dbReference type="Proteomes" id="UP000494245"/>
    </source>
</evidence>
<dbReference type="InterPro" id="IPR006531">
    <property type="entry name" value="Gp5/Vgr_OB"/>
</dbReference>
<dbReference type="AlphaFoldDB" id="A0A6V8LX02"/>
<dbReference type="Gene3D" id="2.30.110.50">
    <property type="match status" value="1"/>
</dbReference>
<accession>A0A6V8LX02</accession>
<dbReference type="InterPro" id="IPR017847">
    <property type="entry name" value="T6SS_RhsGE_Vgr_subset"/>
</dbReference>
<gene>
    <name evidence="3" type="primary">vgrG1_3</name>
    <name evidence="3" type="ORF">NNJEOMEG_03283</name>
</gene>
<dbReference type="Pfam" id="PF05954">
    <property type="entry name" value="Phage_GPD"/>
    <property type="match status" value="1"/>
</dbReference>
<dbReference type="Pfam" id="PF04717">
    <property type="entry name" value="Phage_base_V"/>
    <property type="match status" value="1"/>
</dbReference>
<keyword evidence="3" id="KW-0436">Ligase</keyword>
<reference evidence="3 4" key="2">
    <citation type="submission" date="2020-05" db="EMBL/GenBank/DDBJ databases">
        <title>Draft genome sequence of Desulfovibrio sp. strainFSS-1.</title>
        <authorList>
            <person name="Shimoshige H."/>
            <person name="Kobayashi H."/>
            <person name="Maekawa T."/>
        </authorList>
    </citation>
    <scope>NUCLEOTIDE SEQUENCE [LARGE SCALE GENOMIC DNA]</scope>
    <source>
        <strain evidence="3 4">SIID29052-01</strain>
    </source>
</reference>
<comment type="caution">
    <text evidence="3">The sequence shown here is derived from an EMBL/GenBank/DDBJ whole genome shotgun (WGS) entry which is preliminary data.</text>
</comment>
<evidence type="ECO:0000256" key="1">
    <source>
        <dbReference type="ARBA" id="ARBA00005558"/>
    </source>
</evidence>
<dbReference type="Proteomes" id="UP000494245">
    <property type="component" value="Unassembled WGS sequence"/>
</dbReference>
<dbReference type="InterPro" id="IPR037026">
    <property type="entry name" value="Vgr_OB-fold_dom_sf"/>
</dbReference>
<sequence>MAMERPAFTFTLSGQDPQTFHVVRFTGVEGLSKLYEFEITLLTDRVDLDLETALHAEAVFTIKRPGSGDVTWKGILRQFKLASTVGGRAFHKAVLVPRAWLLTQAQHNRIFLNQDLVQNLRESLKDGGLAQGIDFDLRISGSYPRREYVCQYNETLFNFISRWSERNGLYFYFDQAGPAGRFVLTDSLEVHEPHPGGGSLTYGDVSGLDGPVAGRGVKHFQCEMTRLPHEVLVKDYNYRTPSLDIQATAQVSEEGVGRVYVHGGHMRSLHQAAFLAGVRAQSLGCRSRMFFGESNAPTVQPGYLAHLEKHPREDFNRGYLVVESRHEGAQESWLTAGLGVEGLGDRLFYRNAFAAIPSDVQYRSEIKTPRPHLHGTLLAHVDAEGSGKYAELDEEGRYKVIMPFDVSGRADGRASTWIRMVQPYGGPGHGMHFPLHKGAEVAVIHQEGDPDRPVIMGALHNPEAPSMVTSDNQTQSVITTAGGNRIHMEDKEGSERILLYSQTNGNFIRIGAPNDPPNLGGTGDQTQADRAAGQAIGNTVETMATKGIAITTPQWFSLKAAIANTIILGENSSTTMGLYSTNYIGPCVKVAIGPTKDIKSADVTKFTSWVKHLCVTSSHTGTTHTATLADCTQDYGTYNLTAGETNIRYADLEITALKSVRVYPQDTLYINVGRRVVLTYQEEGTELKQSYLNMNVTSPSVTHAIDDLNQTGATLNQAFGETSLSGASLEMDFANVDLTFGDGTITAASKVVVAGTFDVT</sequence>
<dbReference type="NCBIfam" id="TIGR03361">
    <property type="entry name" value="VI_Rhs_Vgr"/>
    <property type="match status" value="1"/>
</dbReference>
<dbReference type="GO" id="GO:0016874">
    <property type="term" value="F:ligase activity"/>
    <property type="evidence" value="ECO:0007669"/>
    <property type="project" value="UniProtKB-KW"/>
</dbReference>
<evidence type="ECO:0000259" key="2">
    <source>
        <dbReference type="Pfam" id="PF04717"/>
    </source>
</evidence>
<dbReference type="Gene3D" id="2.40.50.230">
    <property type="entry name" value="Gp5 N-terminal domain"/>
    <property type="match status" value="1"/>
</dbReference>
<dbReference type="SUPFAM" id="SSF69255">
    <property type="entry name" value="gp5 N-terminal domain-like"/>
    <property type="match status" value="1"/>
</dbReference>
<dbReference type="SUPFAM" id="SSF69349">
    <property type="entry name" value="Phage fibre proteins"/>
    <property type="match status" value="1"/>
</dbReference>
<comment type="similarity">
    <text evidence="1">Belongs to the VgrG protein family.</text>
</comment>
<dbReference type="NCBIfam" id="TIGR01646">
    <property type="entry name" value="vgr_GE"/>
    <property type="match status" value="1"/>
</dbReference>
<name>A0A6V8LX02_9BACT</name>
<keyword evidence="4" id="KW-1185">Reference proteome</keyword>
<protein>
    <submittedName>
        <fullName evidence="3">Actin cross-linking toxin VgrG1</fullName>
        <ecNumber evidence="3">6.3.2.-</ecNumber>
    </submittedName>
</protein>
<dbReference type="Gene3D" id="3.55.50.10">
    <property type="entry name" value="Baseplate protein-like domains"/>
    <property type="match status" value="1"/>
</dbReference>
<dbReference type="SUPFAM" id="SSF69279">
    <property type="entry name" value="Phage tail proteins"/>
    <property type="match status" value="2"/>
</dbReference>
<dbReference type="EMBL" id="BLTE01000017">
    <property type="protein sequence ID" value="GFK95420.1"/>
    <property type="molecule type" value="Genomic_DNA"/>
</dbReference>
<proteinExistence type="inferred from homology"/>
<feature type="domain" description="Gp5/Type VI secretion system Vgr protein OB-fold" evidence="2">
    <location>
        <begin position="398"/>
        <end position="460"/>
    </location>
</feature>
<reference evidence="3 4" key="1">
    <citation type="submission" date="2020-04" db="EMBL/GenBank/DDBJ databases">
        <authorList>
            <consortium name="Desulfovibrio sp. FSS-1 genome sequencing consortium"/>
            <person name="Shimoshige H."/>
            <person name="Kobayashi H."/>
            <person name="Maekawa T."/>
        </authorList>
    </citation>
    <scope>NUCLEOTIDE SEQUENCE [LARGE SCALE GENOMIC DNA]</scope>
    <source>
        <strain evidence="3 4">SIID29052-01</strain>
    </source>
</reference>
<dbReference type="RefSeq" id="WP_173086417.1">
    <property type="nucleotide sequence ID" value="NZ_BLTE01000017.1"/>
</dbReference>
<organism evidence="3 4">
    <name type="scientific">Fundidesulfovibrio magnetotacticus</name>
    <dbReference type="NCBI Taxonomy" id="2730080"/>
    <lineage>
        <taxon>Bacteria</taxon>
        <taxon>Pseudomonadati</taxon>
        <taxon>Thermodesulfobacteriota</taxon>
        <taxon>Desulfovibrionia</taxon>
        <taxon>Desulfovibrionales</taxon>
        <taxon>Desulfovibrionaceae</taxon>
        <taxon>Fundidesulfovibrio</taxon>
    </lineage>
</organism>
<dbReference type="EC" id="6.3.2.-" evidence="3"/>
<evidence type="ECO:0000313" key="3">
    <source>
        <dbReference type="EMBL" id="GFK95420.1"/>
    </source>
</evidence>